<dbReference type="InterPro" id="IPR006575">
    <property type="entry name" value="RWD_dom"/>
</dbReference>
<dbReference type="Gene3D" id="3.10.110.10">
    <property type="entry name" value="Ubiquitin Conjugating Enzyme"/>
    <property type="match status" value="1"/>
</dbReference>
<feature type="domain" description="RWD" evidence="2">
    <location>
        <begin position="9"/>
        <end position="114"/>
    </location>
</feature>
<dbReference type="SUPFAM" id="SSF54495">
    <property type="entry name" value="UBC-like"/>
    <property type="match status" value="1"/>
</dbReference>
<dbReference type="GO" id="GO:0051246">
    <property type="term" value="P:regulation of protein metabolic process"/>
    <property type="evidence" value="ECO:0007669"/>
    <property type="project" value="UniProtKB-ARBA"/>
</dbReference>
<feature type="compositionally biased region" description="Basic and acidic residues" evidence="1">
    <location>
        <begin position="169"/>
        <end position="179"/>
    </location>
</feature>
<dbReference type="Pfam" id="PF16543">
    <property type="entry name" value="DFRP_C"/>
    <property type="match status" value="1"/>
</dbReference>
<dbReference type="EMBL" id="JAABOA010001518">
    <property type="protein sequence ID" value="KAF9581389.1"/>
    <property type="molecule type" value="Genomic_DNA"/>
</dbReference>
<proteinExistence type="predicted"/>
<dbReference type="Pfam" id="PF05773">
    <property type="entry name" value="RWD"/>
    <property type="match status" value="1"/>
</dbReference>
<feature type="region of interest" description="Disordered" evidence="1">
    <location>
        <begin position="218"/>
        <end position="241"/>
    </location>
</feature>
<dbReference type="PANTHER" id="PTHR12292">
    <property type="entry name" value="RWD DOMAIN-CONTAINING PROTEIN"/>
    <property type="match status" value="1"/>
</dbReference>
<dbReference type="GO" id="GO:0033554">
    <property type="term" value="P:cellular response to stress"/>
    <property type="evidence" value="ECO:0007669"/>
    <property type="project" value="UniProtKB-ARBA"/>
</dbReference>
<feature type="region of interest" description="Disordered" evidence="1">
    <location>
        <begin position="118"/>
        <end position="142"/>
    </location>
</feature>
<feature type="region of interest" description="Disordered" evidence="1">
    <location>
        <begin position="169"/>
        <end position="191"/>
    </location>
</feature>
<evidence type="ECO:0000259" key="2">
    <source>
        <dbReference type="PROSITE" id="PS50908"/>
    </source>
</evidence>
<evidence type="ECO:0000313" key="4">
    <source>
        <dbReference type="Proteomes" id="UP000780801"/>
    </source>
</evidence>
<evidence type="ECO:0000313" key="3">
    <source>
        <dbReference type="EMBL" id="KAF9581389.1"/>
    </source>
</evidence>
<feature type="compositionally biased region" description="Basic and acidic residues" evidence="1">
    <location>
        <begin position="118"/>
        <end position="139"/>
    </location>
</feature>
<gene>
    <name evidence="3" type="primary">RWDD1</name>
    <name evidence="3" type="ORF">BGW38_001614</name>
</gene>
<dbReference type="Proteomes" id="UP000780801">
    <property type="component" value="Unassembled WGS sequence"/>
</dbReference>
<dbReference type="GO" id="GO:0010468">
    <property type="term" value="P:regulation of gene expression"/>
    <property type="evidence" value="ECO:0007669"/>
    <property type="project" value="UniProtKB-ARBA"/>
</dbReference>
<name>A0A9P6FTW9_9FUNG</name>
<dbReference type="InterPro" id="IPR016135">
    <property type="entry name" value="UBQ-conjugating_enzyme/RWD"/>
</dbReference>
<dbReference type="InterPro" id="IPR032378">
    <property type="entry name" value="ZC3H15/TMA46_C"/>
</dbReference>
<keyword evidence="4" id="KW-1185">Reference proteome</keyword>
<sequence>MDYKEEQENELEALPSIYFEEFELISQDPTQFSILVISDEPDDDVTHSFKLIVEYTEKYPETLPEFSIEMLEGELEQEETDTIMEKITEAGNDSLGIAMVFGMVSAAKECLTETITNKKDAREREREEKAQRELEEEAKRKRGTQVTVDSFLNWKGKFDADMAEKERIEKGLKRADPKLSKPTGRQLFEQDHSLAKSDAAFAEEGEEDVDVSKFERQLVLEDDEDDENENDVLKNIRSSKD</sequence>
<dbReference type="GO" id="GO:0009893">
    <property type="term" value="P:positive regulation of metabolic process"/>
    <property type="evidence" value="ECO:0007669"/>
    <property type="project" value="UniProtKB-ARBA"/>
</dbReference>
<organism evidence="3 4">
    <name type="scientific">Lunasporangiospora selenospora</name>
    <dbReference type="NCBI Taxonomy" id="979761"/>
    <lineage>
        <taxon>Eukaryota</taxon>
        <taxon>Fungi</taxon>
        <taxon>Fungi incertae sedis</taxon>
        <taxon>Mucoromycota</taxon>
        <taxon>Mortierellomycotina</taxon>
        <taxon>Mortierellomycetes</taxon>
        <taxon>Mortierellales</taxon>
        <taxon>Mortierellaceae</taxon>
        <taxon>Lunasporangiospora</taxon>
    </lineage>
</organism>
<dbReference type="OrthoDB" id="277175at2759"/>
<feature type="compositionally biased region" description="Basic and acidic residues" evidence="1">
    <location>
        <begin position="231"/>
        <end position="241"/>
    </location>
</feature>
<evidence type="ECO:0000256" key="1">
    <source>
        <dbReference type="SAM" id="MobiDB-lite"/>
    </source>
</evidence>
<dbReference type="SMART" id="SM00591">
    <property type="entry name" value="RWD"/>
    <property type="match status" value="1"/>
</dbReference>
<reference evidence="3" key="1">
    <citation type="journal article" date="2020" name="Fungal Divers.">
        <title>Resolving the Mortierellaceae phylogeny through synthesis of multi-gene phylogenetics and phylogenomics.</title>
        <authorList>
            <person name="Vandepol N."/>
            <person name="Liber J."/>
            <person name="Desiro A."/>
            <person name="Na H."/>
            <person name="Kennedy M."/>
            <person name="Barry K."/>
            <person name="Grigoriev I.V."/>
            <person name="Miller A.N."/>
            <person name="O'Donnell K."/>
            <person name="Stajich J.E."/>
            <person name="Bonito G."/>
        </authorList>
    </citation>
    <scope>NUCLEOTIDE SEQUENCE</scope>
    <source>
        <strain evidence="3">KOD1015</strain>
    </source>
</reference>
<dbReference type="FunFam" id="3.10.110.10:FF:000050">
    <property type="entry name" value="eIF-2-alpha kinase GCN2"/>
    <property type="match status" value="1"/>
</dbReference>
<dbReference type="AlphaFoldDB" id="A0A9P6FTW9"/>
<accession>A0A9P6FTW9</accession>
<feature type="compositionally biased region" description="Acidic residues" evidence="1">
    <location>
        <begin position="220"/>
        <end position="230"/>
    </location>
</feature>
<comment type="caution">
    <text evidence="3">The sequence shown here is derived from an EMBL/GenBank/DDBJ whole genome shotgun (WGS) entry which is preliminary data.</text>
</comment>
<dbReference type="PROSITE" id="PS50908">
    <property type="entry name" value="RWD"/>
    <property type="match status" value="1"/>
</dbReference>
<dbReference type="InterPro" id="IPR040213">
    <property type="entry name" value="GIR2-like"/>
</dbReference>
<protein>
    <submittedName>
        <fullName evidence="3">RWD domain-containing protein 1</fullName>
    </submittedName>
</protein>